<accession>A0ACC1LYX5</accession>
<protein>
    <submittedName>
        <fullName evidence="1">Uncharacterized protein</fullName>
    </submittedName>
</protein>
<comment type="caution">
    <text evidence="1">The sequence shown here is derived from an EMBL/GenBank/DDBJ whole genome shotgun (WGS) entry which is preliminary data.</text>
</comment>
<feature type="non-terminal residue" evidence="1">
    <location>
        <position position="268"/>
    </location>
</feature>
<reference evidence="1" key="1">
    <citation type="submission" date="2022-07" db="EMBL/GenBank/DDBJ databases">
        <title>Phylogenomic reconstructions and comparative analyses of Kickxellomycotina fungi.</title>
        <authorList>
            <person name="Reynolds N.K."/>
            <person name="Stajich J.E."/>
            <person name="Barry K."/>
            <person name="Grigoriev I.V."/>
            <person name="Crous P."/>
            <person name="Smith M.E."/>
        </authorList>
    </citation>
    <scope>NUCLEOTIDE SEQUENCE</scope>
    <source>
        <strain evidence="1">CBS 190363</strain>
    </source>
</reference>
<gene>
    <name evidence="1" type="ORF">IWW38_004215</name>
</gene>
<organism evidence="1 2">
    <name type="scientific">Coemansia aciculifera</name>
    <dbReference type="NCBI Taxonomy" id="417176"/>
    <lineage>
        <taxon>Eukaryota</taxon>
        <taxon>Fungi</taxon>
        <taxon>Fungi incertae sedis</taxon>
        <taxon>Zoopagomycota</taxon>
        <taxon>Kickxellomycotina</taxon>
        <taxon>Kickxellomycetes</taxon>
        <taxon>Kickxellales</taxon>
        <taxon>Kickxellaceae</taxon>
        <taxon>Coemansia</taxon>
    </lineage>
</organism>
<keyword evidence="2" id="KW-1185">Reference proteome</keyword>
<dbReference type="EMBL" id="JANBVB010001416">
    <property type="protein sequence ID" value="KAJ2890292.1"/>
    <property type="molecule type" value="Genomic_DNA"/>
</dbReference>
<proteinExistence type="predicted"/>
<sequence>MSTLTPLQTLPLHVVQIIVNHVVGNIRIWSTDVIVDSNAYRVLLKPLLQVCNNFRTVAFSFYCKHFRLSLGTESWFKHAMQHIQTGCEIVGYSDKEYPGFPTHHLVKKLDIELDVRAIYSGKALRMLMCAPYNSCVFPLARHITLTLIRDGEERDGEESDEYDGDEYYSDGYSTDGYGSGRSDSDEYERPRGKDECKRPAASYELDEYDEIDSLVAAENFVAFMQQIRLIAPVASKYAVQKNGYYYDTNSGDGRLLSKLISQLHQSSS</sequence>
<dbReference type="Proteomes" id="UP001139981">
    <property type="component" value="Unassembled WGS sequence"/>
</dbReference>
<evidence type="ECO:0000313" key="2">
    <source>
        <dbReference type="Proteomes" id="UP001139981"/>
    </source>
</evidence>
<name>A0ACC1LYX5_9FUNG</name>
<evidence type="ECO:0000313" key="1">
    <source>
        <dbReference type="EMBL" id="KAJ2890292.1"/>
    </source>
</evidence>